<dbReference type="InterPro" id="IPR000571">
    <property type="entry name" value="Znf_CCCH"/>
</dbReference>
<name>A0AAN0JIQ9_AMPQE</name>
<dbReference type="PROSITE" id="PS50103">
    <property type="entry name" value="ZF_C3H1"/>
    <property type="match status" value="1"/>
</dbReference>
<feature type="zinc finger region" description="C3H1-type" evidence="1">
    <location>
        <begin position="403"/>
        <end position="429"/>
    </location>
</feature>
<dbReference type="InterPro" id="IPR021139">
    <property type="entry name" value="NYN"/>
</dbReference>
<keyword evidence="1" id="KW-0479">Metal-binding</keyword>
<dbReference type="Pfam" id="PF01936">
    <property type="entry name" value="NYN"/>
    <property type="match status" value="1"/>
</dbReference>
<dbReference type="Proteomes" id="UP000007879">
    <property type="component" value="Unassembled WGS sequence"/>
</dbReference>
<dbReference type="KEGG" id="aqu:109585329"/>
<reference evidence="3" key="2">
    <citation type="submission" date="2024-06" db="UniProtKB">
        <authorList>
            <consortium name="EnsemblMetazoa"/>
        </authorList>
    </citation>
    <scope>IDENTIFICATION</scope>
</reference>
<sequence>MATFYDPSSHCADCNESNVQWPLTCWVHFICDKCTLKRIQEAPSSQCRLCRDLADTDTLVTKREQIKAFWIYVDDSNIWIEAKKLASKMRRFKTKEDHIVRIDFGKLTEVVANGRPVAQGFLYGSEPPPVDTVWNKIREEGWNVTKHRGSRITGKEKKMTTRQLVVDITETVCTTPPKERSTFVIITGDVNAIPAINVALEYEWNVEVVLWKHETSAKHKEMEKKWEKRLKLRYLDDFLEKVIFTNRKFQISGNDHLIPDLKQSGIVLRVDDKKFPRWVPTTNWFRKVEAIAQWPFQCYWVEKSSSTETNDLVLFFKRDGEKVFDLTEFMSRLDDCLKDLFIVDKPQTYLSYEQLMKESYSLNEVGRFDYGEAVDPDLDQVYTNNDEGDGPFQLVKYHHRRKKRSYPDCCPYKFNCKFGRSCHYKHSDKEKAFFRENEGKGRAFLKVKPCNYFPNCVKKREECFYAHGQDDAWCLICCDYKGHFTENCPD</sequence>
<dbReference type="EnsemblMetazoa" id="XM_020001346.1">
    <property type="protein sequence ID" value="XP_019856905.1"/>
    <property type="gene ID" value="LOC109585329"/>
</dbReference>
<keyword evidence="1" id="KW-0862">Zinc</keyword>
<evidence type="ECO:0000256" key="1">
    <source>
        <dbReference type="PROSITE-ProRule" id="PRU00723"/>
    </source>
</evidence>
<reference evidence="4" key="1">
    <citation type="journal article" date="2010" name="Nature">
        <title>The Amphimedon queenslandica genome and the evolution of animal complexity.</title>
        <authorList>
            <person name="Srivastava M."/>
            <person name="Simakov O."/>
            <person name="Chapman J."/>
            <person name="Fahey B."/>
            <person name="Gauthier M.E."/>
            <person name="Mitros T."/>
            <person name="Richards G.S."/>
            <person name="Conaco C."/>
            <person name="Dacre M."/>
            <person name="Hellsten U."/>
            <person name="Larroux C."/>
            <person name="Putnam N.H."/>
            <person name="Stanke M."/>
            <person name="Adamska M."/>
            <person name="Darling A."/>
            <person name="Degnan S.M."/>
            <person name="Oakley T.H."/>
            <person name="Plachetzki D.C."/>
            <person name="Zhai Y."/>
            <person name="Adamski M."/>
            <person name="Calcino A."/>
            <person name="Cummins S.F."/>
            <person name="Goodstein D.M."/>
            <person name="Harris C."/>
            <person name="Jackson D.J."/>
            <person name="Leys S.P."/>
            <person name="Shu S."/>
            <person name="Woodcroft B.J."/>
            <person name="Vervoort M."/>
            <person name="Kosik K.S."/>
            <person name="Manning G."/>
            <person name="Degnan B.M."/>
            <person name="Rokhsar D.S."/>
        </authorList>
    </citation>
    <scope>NUCLEOTIDE SEQUENCE [LARGE SCALE GENOMIC DNA]</scope>
</reference>
<proteinExistence type="predicted"/>
<dbReference type="AlphaFoldDB" id="A0AAN0JIQ9"/>
<protein>
    <recommendedName>
        <fullName evidence="2">C3H1-type domain-containing protein</fullName>
    </recommendedName>
</protein>
<evidence type="ECO:0000313" key="4">
    <source>
        <dbReference type="Proteomes" id="UP000007879"/>
    </source>
</evidence>
<feature type="domain" description="C3H1-type" evidence="2">
    <location>
        <begin position="403"/>
        <end position="429"/>
    </location>
</feature>
<keyword evidence="1" id="KW-0863">Zinc-finger</keyword>
<dbReference type="GO" id="GO:0004540">
    <property type="term" value="F:RNA nuclease activity"/>
    <property type="evidence" value="ECO:0007669"/>
    <property type="project" value="InterPro"/>
</dbReference>
<dbReference type="GO" id="GO:0008270">
    <property type="term" value="F:zinc ion binding"/>
    <property type="evidence" value="ECO:0007669"/>
    <property type="project" value="UniProtKB-KW"/>
</dbReference>
<dbReference type="Gene3D" id="3.40.50.1010">
    <property type="entry name" value="5'-nuclease"/>
    <property type="match status" value="1"/>
</dbReference>
<evidence type="ECO:0000259" key="2">
    <source>
        <dbReference type="PROSITE" id="PS50103"/>
    </source>
</evidence>
<keyword evidence="4" id="KW-1185">Reference proteome</keyword>
<evidence type="ECO:0000313" key="3">
    <source>
        <dbReference type="EnsemblMetazoa" id="XP_019856905.1"/>
    </source>
</evidence>
<organism evidence="3 4">
    <name type="scientific">Amphimedon queenslandica</name>
    <name type="common">Sponge</name>
    <dbReference type="NCBI Taxonomy" id="400682"/>
    <lineage>
        <taxon>Eukaryota</taxon>
        <taxon>Metazoa</taxon>
        <taxon>Porifera</taxon>
        <taxon>Demospongiae</taxon>
        <taxon>Heteroscleromorpha</taxon>
        <taxon>Haplosclerida</taxon>
        <taxon>Niphatidae</taxon>
        <taxon>Amphimedon</taxon>
    </lineage>
</organism>
<accession>A0AAN0JIQ9</accession>
<dbReference type="GeneID" id="109585329"/>
<dbReference type="RefSeq" id="XP_019856905.1">
    <property type="nucleotide sequence ID" value="XM_020001346.1"/>
</dbReference>